<dbReference type="PANTHER" id="PTHR42305:SF1">
    <property type="entry name" value="MEMBRANE PROTEIN RV1733C-RELATED"/>
    <property type="match status" value="1"/>
</dbReference>
<evidence type="ECO:0000256" key="1">
    <source>
        <dbReference type="SAM" id="Phobius"/>
    </source>
</evidence>
<keyword evidence="1" id="KW-0812">Transmembrane</keyword>
<keyword evidence="1" id="KW-0472">Membrane</keyword>
<keyword evidence="1" id="KW-1133">Transmembrane helix</keyword>
<evidence type="ECO:0008006" key="4">
    <source>
        <dbReference type="Google" id="ProtNLM"/>
    </source>
</evidence>
<gene>
    <name evidence="2" type="ORF">KVH32_23015</name>
</gene>
<keyword evidence="3" id="KW-1185">Reference proteome</keyword>
<name>A0ABS7W9G7_STROV</name>
<reference evidence="2 3" key="1">
    <citation type="submission" date="2021-06" db="EMBL/GenBank/DDBJ databases">
        <title>Ecological speciation of a Streptomyces species isolated from different habitats and geographic origins.</title>
        <authorList>
            <person name="Wang J."/>
        </authorList>
    </citation>
    <scope>NUCLEOTIDE SEQUENCE [LARGE SCALE GENOMIC DNA]</scope>
    <source>
        <strain evidence="2 3">FXJ8.012</strain>
    </source>
</reference>
<dbReference type="RefSeq" id="WP_031029304.1">
    <property type="nucleotide sequence ID" value="NZ_BNEG01000005.1"/>
</dbReference>
<feature type="transmembrane region" description="Helical" evidence="1">
    <location>
        <begin position="21"/>
        <end position="50"/>
    </location>
</feature>
<proteinExistence type="predicted"/>
<dbReference type="EMBL" id="JAHSTP010000009">
    <property type="protein sequence ID" value="MBZ6154000.1"/>
    <property type="molecule type" value="Genomic_DNA"/>
</dbReference>
<evidence type="ECO:0000313" key="3">
    <source>
        <dbReference type="Proteomes" id="UP000758701"/>
    </source>
</evidence>
<sequence length="194" mass="21724">MRTRVRGWRWRHNPLRRRCDVVEGWTVLLVALLLCVGAPLLGTVTAWWGYDQAQRIVAQQRADRQHVRAAVVGAASGTLPSTQLGGQHTYRATVRWTAPDGAEKTTTARVPSETRHGDRVDVWLDSHGRSVPAPPSGAEVWQHSATVGSFTAIGTGLAVLLAHRAVRGVAHRRRMAEWDRDWARTEPRWTHRRA</sequence>
<comment type="caution">
    <text evidence="2">The sequence shown here is derived from an EMBL/GenBank/DDBJ whole genome shotgun (WGS) entry which is preliminary data.</text>
</comment>
<protein>
    <recommendedName>
        <fullName evidence="4">Integral membrane protein</fullName>
    </recommendedName>
</protein>
<dbReference type="Proteomes" id="UP000758701">
    <property type="component" value="Unassembled WGS sequence"/>
</dbReference>
<dbReference type="InterPro" id="IPR039708">
    <property type="entry name" value="MT1774/Rv1733c-like"/>
</dbReference>
<dbReference type="PANTHER" id="PTHR42305">
    <property type="entry name" value="MEMBRANE PROTEIN RV1733C-RELATED"/>
    <property type="match status" value="1"/>
</dbReference>
<accession>A0ABS7W9G7</accession>
<evidence type="ECO:0000313" key="2">
    <source>
        <dbReference type="EMBL" id="MBZ6154000.1"/>
    </source>
</evidence>
<organism evidence="2 3">
    <name type="scientific">Streptomyces olivaceus</name>
    <dbReference type="NCBI Taxonomy" id="47716"/>
    <lineage>
        <taxon>Bacteria</taxon>
        <taxon>Bacillati</taxon>
        <taxon>Actinomycetota</taxon>
        <taxon>Actinomycetes</taxon>
        <taxon>Kitasatosporales</taxon>
        <taxon>Streptomycetaceae</taxon>
        <taxon>Streptomyces</taxon>
    </lineage>
</organism>